<dbReference type="Gene3D" id="1.10.510.10">
    <property type="entry name" value="Transferase(Phosphotransferase) domain 1"/>
    <property type="match status" value="1"/>
</dbReference>
<dbReference type="AlphaFoldDB" id="A0AAF0WQ77"/>
<name>A0AAF0WQ77_DAUCS</name>
<keyword evidence="3" id="KW-0808">Transferase</keyword>
<evidence type="ECO:0000259" key="10">
    <source>
        <dbReference type="PROSITE" id="PS50011"/>
    </source>
</evidence>
<proteinExistence type="predicted"/>
<evidence type="ECO:0000313" key="11">
    <source>
        <dbReference type="EMBL" id="WOG94132.1"/>
    </source>
</evidence>
<dbReference type="EC" id="2.7.11.1" evidence="1"/>
<dbReference type="InterPro" id="IPR011009">
    <property type="entry name" value="Kinase-like_dom_sf"/>
</dbReference>
<dbReference type="PROSITE" id="PS00107">
    <property type="entry name" value="PROTEIN_KINASE_ATP"/>
    <property type="match status" value="1"/>
</dbReference>
<evidence type="ECO:0000256" key="6">
    <source>
        <dbReference type="ARBA" id="ARBA00022840"/>
    </source>
</evidence>
<evidence type="ECO:0000256" key="5">
    <source>
        <dbReference type="ARBA" id="ARBA00022777"/>
    </source>
</evidence>
<dbReference type="GO" id="GO:0005524">
    <property type="term" value="F:ATP binding"/>
    <property type="evidence" value="ECO:0007669"/>
    <property type="project" value="UniProtKB-UniRule"/>
</dbReference>
<dbReference type="EMBL" id="CP093345">
    <property type="protein sequence ID" value="WOG94132.1"/>
    <property type="molecule type" value="Genomic_DNA"/>
</dbReference>
<protein>
    <recommendedName>
        <fullName evidence="1">non-specific serine/threonine protein kinase</fullName>
        <ecNumber evidence="1">2.7.11.1</ecNumber>
    </recommendedName>
</protein>
<evidence type="ECO:0000256" key="8">
    <source>
        <dbReference type="ARBA" id="ARBA00048679"/>
    </source>
</evidence>
<dbReference type="PANTHER" id="PTHR24343">
    <property type="entry name" value="SERINE/THREONINE KINASE"/>
    <property type="match status" value="1"/>
</dbReference>
<dbReference type="GO" id="GO:0005634">
    <property type="term" value="C:nucleus"/>
    <property type="evidence" value="ECO:0007669"/>
    <property type="project" value="TreeGrafter"/>
</dbReference>
<dbReference type="InterPro" id="IPR008271">
    <property type="entry name" value="Ser/Thr_kinase_AS"/>
</dbReference>
<keyword evidence="2" id="KW-0723">Serine/threonine-protein kinase</keyword>
<dbReference type="Gene3D" id="3.30.200.20">
    <property type="entry name" value="Phosphorylase Kinase, domain 1"/>
    <property type="match status" value="1"/>
</dbReference>
<gene>
    <name evidence="11" type="ORF">DCAR_0313425</name>
</gene>
<dbReference type="SMART" id="SM00220">
    <property type="entry name" value="S_TKc"/>
    <property type="match status" value="1"/>
</dbReference>
<dbReference type="Proteomes" id="UP000077755">
    <property type="component" value="Chromosome 3"/>
</dbReference>
<dbReference type="GO" id="GO:0006970">
    <property type="term" value="P:response to osmotic stress"/>
    <property type="evidence" value="ECO:0007669"/>
    <property type="project" value="UniProtKB-ARBA"/>
</dbReference>
<dbReference type="PROSITE" id="PS00108">
    <property type="entry name" value="PROTEIN_KINASE_ST"/>
    <property type="match status" value="1"/>
</dbReference>
<dbReference type="Pfam" id="PF00069">
    <property type="entry name" value="Pkinase"/>
    <property type="match status" value="1"/>
</dbReference>
<keyword evidence="5" id="KW-0418">Kinase</keyword>
<dbReference type="InterPro" id="IPR017441">
    <property type="entry name" value="Protein_kinase_ATP_BS"/>
</dbReference>
<dbReference type="FunFam" id="1.10.510.10:FF:000132">
    <property type="entry name" value="Serine/threonine-protein kinase SRK2A"/>
    <property type="match status" value="1"/>
</dbReference>
<dbReference type="GO" id="GO:0004674">
    <property type="term" value="F:protein serine/threonine kinase activity"/>
    <property type="evidence" value="ECO:0007669"/>
    <property type="project" value="UniProtKB-KW"/>
</dbReference>
<evidence type="ECO:0000256" key="1">
    <source>
        <dbReference type="ARBA" id="ARBA00012513"/>
    </source>
</evidence>
<dbReference type="InterPro" id="IPR000719">
    <property type="entry name" value="Prot_kinase_dom"/>
</dbReference>
<evidence type="ECO:0000256" key="7">
    <source>
        <dbReference type="ARBA" id="ARBA00047899"/>
    </source>
</evidence>
<evidence type="ECO:0000256" key="3">
    <source>
        <dbReference type="ARBA" id="ARBA00022679"/>
    </source>
</evidence>
<keyword evidence="12" id="KW-1185">Reference proteome</keyword>
<evidence type="ECO:0000256" key="9">
    <source>
        <dbReference type="PROSITE-ProRule" id="PRU10141"/>
    </source>
</evidence>
<feature type="binding site" evidence="9">
    <location>
        <position position="33"/>
    </location>
    <ligand>
        <name>ATP</name>
        <dbReference type="ChEBI" id="CHEBI:30616"/>
    </ligand>
</feature>
<feature type="domain" description="Protein kinase" evidence="10">
    <location>
        <begin position="4"/>
        <end position="254"/>
    </location>
</feature>
<keyword evidence="4 9" id="KW-0547">Nucleotide-binding</keyword>
<dbReference type="PROSITE" id="PS50011">
    <property type="entry name" value="PROTEIN_KINASE_DOM"/>
    <property type="match status" value="1"/>
</dbReference>
<evidence type="ECO:0000256" key="4">
    <source>
        <dbReference type="ARBA" id="ARBA00022741"/>
    </source>
</evidence>
<evidence type="ECO:0000256" key="2">
    <source>
        <dbReference type="ARBA" id="ARBA00022527"/>
    </source>
</evidence>
<keyword evidence="6 9" id="KW-0067">ATP-binding</keyword>
<reference evidence="11" key="2">
    <citation type="submission" date="2022-03" db="EMBL/GenBank/DDBJ databases">
        <title>Draft title - Genomic analysis of global carrot germplasm unveils the trajectory of domestication and the origin of high carotenoid orange carrot.</title>
        <authorList>
            <person name="Iorizzo M."/>
            <person name="Ellison S."/>
            <person name="Senalik D."/>
            <person name="Macko-Podgorni A."/>
            <person name="Grzebelus D."/>
            <person name="Bostan H."/>
            <person name="Rolling W."/>
            <person name="Curaba J."/>
            <person name="Simon P."/>
        </authorList>
    </citation>
    <scope>NUCLEOTIDE SEQUENCE</scope>
    <source>
        <tissue evidence="11">Leaf</tissue>
    </source>
</reference>
<dbReference type="PANTHER" id="PTHR24343:SF509">
    <property type="entry name" value="SERINE_THREONINE-PROTEIN KINASE SRK2E"/>
    <property type="match status" value="1"/>
</dbReference>
<evidence type="ECO:0000313" key="12">
    <source>
        <dbReference type="Proteomes" id="UP000077755"/>
    </source>
</evidence>
<accession>A0AAF0WQ77</accession>
<sequence length="531" mass="59683">MDKYEFVRDIGSGSFGLTKLMKNKETKELVAVKCIEKGPQVNENVAKEINNHRSVRHPNIIRFKEVLLTPTHLMIVMEYASGGELLERISRAGRFSEDEQLISGVSYCHAMQVSHGDLKLANILLDGSPAGRLKICDFGFSTSNLLHSRPKSIAGTLRYIAPEVLSGREYDGKLADVWSCGVTSYVMLVGAYPFEDQKEPQNHQKTMQRILGAQYKIPSYVHISEECRDLISRMFVANARRRKTIREIQNHPWFLKNLPQDLSATGQAIHYRKSDSTYPLQSIESIKKIVEEARKPLMIYSSSVSSSIKGFGYATPMLNQLHDDHTDPFPLPATSFDQSMSGIRLPERSILTDQLHSYHPDPPISQSVSYTKKATNPKLLDSSMYVRSAERSINFAGNHTNAEPKDSSMYSVRSAERSLDPNVLHPYQSHPSVYRTNPKLFDPSISDVLSSEKSMKSNASYQSEPSAYQLQSLGFHSKLLDIKSLTQVASSDLSMSDVHPPEKSIIPNKMHYHIDPSGSNLHAKGKKFCKF</sequence>
<organism evidence="11 12">
    <name type="scientific">Daucus carota subsp. sativus</name>
    <name type="common">Carrot</name>
    <dbReference type="NCBI Taxonomy" id="79200"/>
    <lineage>
        <taxon>Eukaryota</taxon>
        <taxon>Viridiplantae</taxon>
        <taxon>Streptophyta</taxon>
        <taxon>Embryophyta</taxon>
        <taxon>Tracheophyta</taxon>
        <taxon>Spermatophyta</taxon>
        <taxon>Magnoliopsida</taxon>
        <taxon>eudicotyledons</taxon>
        <taxon>Gunneridae</taxon>
        <taxon>Pentapetalae</taxon>
        <taxon>asterids</taxon>
        <taxon>campanulids</taxon>
        <taxon>Apiales</taxon>
        <taxon>Apiaceae</taxon>
        <taxon>Apioideae</taxon>
        <taxon>Scandiceae</taxon>
        <taxon>Daucinae</taxon>
        <taxon>Daucus</taxon>
        <taxon>Daucus sect. Daucus</taxon>
    </lineage>
</organism>
<comment type="catalytic activity">
    <reaction evidence="8">
        <text>L-seryl-[protein] + ATP = O-phospho-L-seryl-[protein] + ADP + H(+)</text>
        <dbReference type="Rhea" id="RHEA:17989"/>
        <dbReference type="Rhea" id="RHEA-COMP:9863"/>
        <dbReference type="Rhea" id="RHEA-COMP:11604"/>
        <dbReference type="ChEBI" id="CHEBI:15378"/>
        <dbReference type="ChEBI" id="CHEBI:29999"/>
        <dbReference type="ChEBI" id="CHEBI:30616"/>
        <dbReference type="ChEBI" id="CHEBI:83421"/>
        <dbReference type="ChEBI" id="CHEBI:456216"/>
        <dbReference type="EC" id="2.7.11.1"/>
    </reaction>
</comment>
<reference evidence="11" key="1">
    <citation type="journal article" date="2016" name="Nat. Genet.">
        <title>A high-quality carrot genome assembly provides new insights into carotenoid accumulation and asterid genome evolution.</title>
        <authorList>
            <person name="Iorizzo M."/>
            <person name="Ellison S."/>
            <person name="Senalik D."/>
            <person name="Zeng P."/>
            <person name="Satapoomin P."/>
            <person name="Huang J."/>
            <person name="Bowman M."/>
            <person name="Iovene M."/>
            <person name="Sanseverino W."/>
            <person name="Cavagnaro P."/>
            <person name="Yildiz M."/>
            <person name="Macko-Podgorni A."/>
            <person name="Moranska E."/>
            <person name="Grzebelus E."/>
            <person name="Grzebelus D."/>
            <person name="Ashrafi H."/>
            <person name="Zheng Z."/>
            <person name="Cheng S."/>
            <person name="Spooner D."/>
            <person name="Van Deynze A."/>
            <person name="Simon P."/>
        </authorList>
    </citation>
    <scope>NUCLEOTIDE SEQUENCE</scope>
    <source>
        <tissue evidence="11">Leaf</tissue>
    </source>
</reference>
<comment type="catalytic activity">
    <reaction evidence="7">
        <text>L-threonyl-[protein] + ATP = O-phospho-L-threonyl-[protein] + ADP + H(+)</text>
        <dbReference type="Rhea" id="RHEA:46608"/>
        <dbReference type="Rhea" id="RHEA-COMP:11060"/>
        <dbReference type="Rhea" id="RHEA-COMP:11605"/>
        <dbReference type="ChEBI" id="CHEBI:15378"/>
        <dbReference type="ChEBI" id="CHEBI:30013"/>
        <dbReference type="ChEBI" id="CHEBI:30616"/>
        <dbReference type="ChEBI" id="CHEBI:61977"/>
        <dbReference type="ChEBI" id="CHEBI:456216"/>
        <dbReference type="EC" id="2.7.11.1"/>
    </reaction>
</comment>
<dbReference type="SUPFAM" id="SSF56112">
    <property type="entry name" value="Protein kinase-like (PK-like)"/>
    <property type="match status" value="1"/>
</dbReference>
<dbReference type="FunFam" id="3.30.200.20:FF:000042">
    <property type="entry name" value="Aurora kinase A"/>
    <property type="match status" value="1"/>
</dbReference>